<dbReference type="STRING" id="665467.SAMN02982931_03048"/>
<dbReference type="Gene3D" id="3.30.2320.50">
    <property type="match status" value="1"/>
</dbReference>
<evidence type="ECO:0000313" key="5">
    <source>
        <dbReference type="Proteomes" id="UP000199071"/>
    </source>
</evidence>
<evidence type="ECO:0000256" key="3">
    <source>
        <dbReference type="ARBA" id="ARBA00022833"/>
    </source>
</evidence>
<dbReference type="InterPro" id="IPR000688">
    <property type="entry name" value="HypA/HybF"/>
</dbReference>
<reference evidence="4 5" key="1">
    <citation type="submission" date="2016-10" db="EMBL/GenBank/DDBJ databases">
        <authorList>
            <person name="de Groot N.N."/>
        </authorList>
    </citation>
    <scope>NUCLEOTIDE SEQUENCE [LARGE SCALE GENOMIC DNA]</scope>
    <source>
        <strain evidence="4 5">ATCC 35022</strain>
    </source>
</reference>
<dbReference type="GO" id="GO:0051604">
    <property type="term" value="P:protein maturation"/>
    <property type="evidence" value="ECO:0007669"/>
    <property type="project" value="InterPro"/>
</dbReference>
<dbReference type="EMBL" id="FMXQ01000006">
    <property type="protein sequence ID" value="SDB40437.1"/>
    <property type="molecule type" value="Genomic_DNA"/>
</dbReference>
<organism evidence="4 5">
    <name type="scientific">Bauldia litoralis</name>
    <dbReference type="NCBI Taxonomy" id="665467"/>
    <lineage>
        <taxon>Bacteria</taxon>
        <taxon>Pseudomonadati</taxon>
        <taxon>Pseudomonadota</taxon>
        <taxon>Alphaproteobacteria</taxon>
        <taxon>Hyphomicrobiales</taxon>
        <taxon>Kaistiaceae</taxon>
        <taxon>Bauldia</taxon>
    </lineage>
</organism>
<sequence>MHEASLMKNLMAKIDAIADEENARRVVAVSVWLGALSHMTEEHFGEHFRHSAAGTRAEGARIDATLSDDPGHANAQDVLLESVEVET</sequence>
<keyword evidence="3" id="KW-0862">Zinc</keyword>
<gene>
    <name evidence="4" type="ORF">SAMN02982931_03048</name>
</gene>
<dbReference type="OrthoDB" id="288014at2"/>
<accession>A0A1G6D5L1</accession>
<protein>
    <submittedName>
        <fullName evidence="4">Hydrogenase nickel incorporation protein HypA/HybF</fullName>
    </submittedName>
</protein>
<name>A0A1G6D5L1_9HYPH</name>
<dbReference type="GO" id="GO:0016151">
    <property type="term" value="F:nickel cation binding"/>
    <property type="evidence" value="ECO:0007669"/>
    <property type="project" value="InterPro"/>
</dbReference>
<dbReference type="Proteomes" id="UP000199071">
    <property type="component" value="Unassembled WGS sequence"/>
</dbReference>
<keyword evidence="5" id="KW-1185">Reference proteome</keyword>
<dbReference type="Pfam" id="PF01155">
    <property type="entry name" value="HypA"/>
    <property type="match status" value="1"/>
</dbReference>
<keyword evidence="1" id="KW-0533">Nickel</keyword>
<evidence type="ECO:0000313" key="4">
    <source>
        <dbReference type="EMBL" id="SDB40437.1"/>
    </source>
</evidence>
<keyword evidence="2" id="KW-0479">Metal-binding</keyword>
<evidence type="ECO:0000256" key="2">
    <source>
        <dbReference type="ARBA" id="ARBA00022723"/>
    </source>
</evidence>
<evidence type="ECO:0000256" key="1">
    <source>
        <dbReference type="ARBA" id="ARBA00022596"/>
    </source>
</evidence>
<proteinExistence type="predicted"/>
<dbReference type="AlphaFoldDB" id="A0A1G6D5L1"/>